<dbReference type="AlphaFoldDB" id="A0A0C1ZBQ1"/>
<dbReference type="InterPro" id="IPR003615">
    <property type="entry name" value="HNH_nuc"/>
</dbReference>
<evidence type="ECO:0000259" key="1">
    <source>
        <dbReference type="Pfam" id="PF13391"/>
    </source>
</evidence>
<accession>A0A0C1ZBQ1</accession>
<keyword evidence="2" id="KW-0255">Endonuclease</keyword>
<dbReference type="RefSeq" id="WP_009707192.1">
    <property type="nucleotide sequence ID" value="NZ_BAOH01000037.1"/>
</dbReference>
<feature type="domain" description="HNH nuclease" evidence="1">
    <location>
        <begin position="277"/>
        <end position="329"/>
    </location>
</feature>
<dbReference type="GO" id="GO:0004519">
    <property type="term" value="F:endonuclease activity"/>
    <property type="evidence" value="ECO:0007669"/>
    <property type="project" value="UniProtKB-KW"/>
</dbReference>
<dbReference type="Proteomes" id="UP000031586">
    <property type="component" value="Unassembled WGS sequence"/>
</dbReference>
<keyword evidence="2" id="KW-0540">Nuclease</keyword>
<proteinExistence type="predicted"/>
<gene>
    <name evidence="2" type="ORF">H735_08260</name>
</gene>
<evidence type="ECO:0000313" key="2">
    <source>
        <dbReference type="EMBL" id="KIF53514.1"/>
    </source>
</evidence>
<protein>
    <submittedName>
        <fullName evidence="2">Restriction endonuclease</fullName>
    </submittedName>
</protein>
<dbReference type="Pfam" id="PF13391">
    <property type="entry name" value="HNH_2"/>
    <property type="match status" value="1"/>
</dbReference>
<evidence type="ECO:0000313" key="3">
    <source>
        <dbReference type="Proteomes" id="UP000031586"/>
    </source>
</evidence>
<dbReference type="EMBL" id="JPRD01000014">
    <property type="protein sequence ID" value="KIF53514.1"/>
    <property type="molecule type" value="Genomic_DNA"/>
</dbReference>
<comment type="caution">
    <text evidence="2">The sequence shown here is derived from an EMBL/GenBank/DDBJ whole genome shotgun (WGS) entry which is preliminary data.</text>
</comment>
<keyword evidence="2" id="KW-0378">Hydrolase</keyword>
<dbReference type="PATRIC" id="fig|1229493.5.peg.740"/>
<organism evidence="2 3">
    <name type="scientific">Vibrio owensii CAIM 1854 = LMG 25443</name>
    <dbReference type="NCBI Taxonomy" id="1229493"/>
    <lineage>
        <taxon>Bacteria</taxon>
        <taxon>Pseudomonadati</taxon>
        <taxon>Pseudomonadota</taxon>
        <taxon>Gammaproteobacteria</taxon>
        <taxon>Vibrionales</taxon>
        <taxon>Vibrionaceae</taxon>
        <taxon>Vibrio</taxon>
    </lineage>
</organism>
<name>A0A0C1ZBQ1_9VIBR</name>
<sequence>MSLQHYVDKFSNLNVNSSNGKKSPHKVCMLLTVMDLMQAGHIVSNKIELNSVLKERFTHHFENLAIGNDRNTPENPFFFLRSEGFWHHSYNEGYSIENTKRYSSKAISYAYVDDELFEYMNSYIVSNELKEALVSNLSDLSSLFYRWLLDLGKSEKTAKNYLGAVRGSISNWLMDAGKIEASITEIKSYSDFKSYKKQAVQLPEFQVRDIKGKGMYSAALSHYDTFLADLAQIDMNADIRHVMNDKQLSTTEKTILVNTRMGQGHFRNKLIDMWGGCAVTGFKNTQLLLASHIKPWRDSNNEERLDKFNGLLLLPNLDKAFDLGFISFDDKGKVLISRYLEKPEVLGLREDMSFHVHNSHKYYLGHHRGVLFKGR</sequence>
<reference evidence="2 3" key="1">
    <citation type="submission" date="2014-07" db="EMBL/GenBank/DDBJ databases">
        <title>Unique and conserved regions in Vibrio harveyi and related species in comparison with the shrimp pathogen Vibrio harveyi CAIM 1792.</title>
        <authorList>
            <person name="Espinoza-Valles I."/>
            <person name="Vora G."/>
            <person name="Leekitcharoenphon P."/>
            <person name="Ussery D."/>
            <person name="Hoj L."/>
            <person name="Gomez-Gil B."/>
        </authorList>
    </citation>
    <scope>NUCLEOTIDE SEQUENCE [LARGE SCALE GENOMIC DNA]</scope>
    <source>
        <strain evidence="3">CAIM 1854 / LMG 25443</strain>
    </source>
</reference>